<keyword evidence="3" id="KW-1185">Reference proteome</keyword>
<dbReference type="Gene3D" id="3.50.50.60">
    <property type="entry name" value="FAD/NAD(P)-binding domain"/>
    <property type="match status" value="3"/>
</dbReference>
<dbReference type="InterPro" id="IPR036188">
    <property type="entry name" value="FAD/NAD-bd_sf"/>
</dbReference>
<dbReference type="RefSeq" id="WP_062972961.1">
    <property type="nucleotide sequence ID" value="NZ_JAAXOS010000006.1"/>
</dbReference>
<proteinExistence type="predicted"/>
<sequence>MTSQQSVSRSTRSAAVIGAGQTGVTAALGLLDAGFGVTIYSERDQRSLRDDVPATGTALEFGETQQAEAALGLDSYTARAPRHTGLSVRIAGPGPDRPELIQFDGHFDGYVGVAVDTRLKADERLTAFLERGGRFVVEQVTPETLDGIAAANDLTLVASGRGGLSDLFPVDARRTPYDAPQRSLLTVTVTGIGHDENVFAHRSVAGGAHSGFSILADQGEGWWGPYLHKDAGPSWAFLGWARPGSDWEKRFAAADSAESAHRIVQDLYRDYIDWDLPEVLATTTIPEDPHSWLKGAVRPVVRAGVGRTAGGHVVAALGDTAIAYDPIAGQGAQSGLIQAQRLVAAAAVHDGPFDEAWIARQYAAFLAARGDAANKVTRLFLSDPELGEIGNAFFAAAAVDPAFASALVGLLHRPQPFLPVDSPEAVNEFITRVTGQDAAALLGRFAPAGTFSRSSYSAALADA</sequence>
<dbReference type="SUPFAM" id="SSF51905">
    <property type="entry name" value="FAD/NAD(P)-binding domain"/>
    <property type="match status" value="1"/>
</dbReference>
<dbReference type="InterPro" id="IPR041654">
    <property type="entry name" value="StyA_sbd"/>
</dbReference>
<dbReference type="AlphaFoldDB" id="A0A7X6L434"/>
<accession>A0A7X6L434</accession>
<evidence type="ECO:0000313" key="3">
    <source>
        <dbReference type="Proteomes" id="UP000540698"/>
    </source>
</evidence>
<dbReference type="Proteomes" id="UP000540698">
    <property type="component" value="Unassembled WGS sequence"/>
</dbReference>
<dbReference type="EMBL" id="JAAXOS010000006">
    <property type="protein sequence ID" value="NKY27448.1"/>
    <property type="molecule type" value="Genomic_DNA"/>
</dbReference>
<name>A0A7X6L434_9NOCA</name>
<evidence type="ECO:0000259" key="1">
    <source>
        <dbReference type="Pfam" id="PF17885"/>
    </source>
</evidence>
<protein>
    <submittedName>
        <fullName evidence="2">Cadherin repeat domain-containing protein</fullName>
    </submittedName>
</protein>
<gene>
    <name evidence="2" type="ORF">HGB38_14600</name>
</gene>
<dbReference type="Pfam" id="PF17885">
    <property type="entry name" value="Smoa_sbd"/>
    <property type="match status" value="1"/>
</dbReference>
<comment type="caution">
    <text evidence="2">The sequence shown here is derived from an EMBL/GenBank/DDBJ whole genome shotgun (WGS) entry which is preliminary data.</text>
</comment>
<reference evidence="2 3" key="1">
    <citation type="submission" date="2020-04" db="EMBL/GenBank/DDBJ databases">
        <title>MicrobeNet Type strains.</title>
        <authorList>
            <person name="Nicholson A.C."/>
        </authorList>
    </citation>
    <scope>NUCLEOTIDE SEQUENCE [LARGE SCALE GENOMIC DNA]</scope>
    <source>
        <strain evidence="2 3">DSM 44956</strain>
    </source>
</reference>
<feature type="domain" description="Styrene monooxygenase StyA putative substrate binding" evidence="1">
    <location>
        <begin position="160"/>
        <end position="274"/>
    </location>
</feature>
<organism evidence="2 3">
    <name type="scientific">Nocardia gamkensis</name>
    <dbReference type="NCBI Taxonomy" id="352869"/>
    <lineage>
        <taxon>Bacteria</taxon>
        <taxon>Bacillati</taxon>
        <taxon>Actinomycetota</taxon>
        <taxon>Actinomycetes</taxon>
        <taxon>Mycobacteriales</taxon>
        <taxon>Nocardiaceae</taxon>
        <taxon>Nocardia</taxon>
    </lineage>
</organism>
<evidence type="ECO:0000313" key="2">
    <source>
        <dbReference type="EMBL" id="NKY27448.1"/>
    </source>
</evidence>